<reference evidence="2 3" key="1">
    <citation type="journal article" date="2018" name="Sci. Rep.">
        <title>A novel species of the marine cyanobacterium Acaryochloris with a unique pigment content and lifestyle.</title>
        <authorList>
            <person name="Partensky F."/>
            <person name="Six C."/>
            <person name="Ratin M."/>
            <person name="Garczarek L."/>
            <person name="Vaulot D."/>
            <person name="Probert I."/>
            <person name="Calteau A."/>
            <person name="Gourvil P."/>
            <person name="Marie D."/>
            <person name="Grebert T."/>
            <person name="Bouchier C."/>
            <person name="Le Panse S."/>
            <person name="Gachenot M."/>
            <person name="Rodriguez F."/>
            <person name="Garrido J.L."/>
        </authorList>
    </citation>
    <scope>NUCLEOTIDE SEQUENCE [LARGE SCALE GENOMIC DNA]</scope>
    <source>
        <strain evidence="2 3">RCC1774</strain>
    </source>
</reference>
<organism evidence="2 3">
    <name type="scientific">Acaryochloris thomasi RCC1774</name>
    <dbReference type="NCBI Taxonomy" id="1764569"/>
    <lineage>
        <taxon>Bacteria</taxon>
        <taxon>Bacillati</taxon>
        <taxon>Cyanobacteriota</taxon>
        <taxon>Cyanophyceae</taxon>
        <taxon>Acaryochloridales</taxon>
        <taxon>Acaryochloridaceae</taxon>
        <taxon>Acaryochloris</taxon>
        <taxon>Acaryochloris thomasi</taxon>
    </lineage>
</organism>
<evidence type="ECO:0000313" key="3">
    <source>
        <dbReference type="Proteomes" id="UP000248857"/>
    </source>
</evidence>
<keyword evidence="1" id="KW-0472">Membrane</keyword>
<evidence type="ECO:0000256" key="1">
    <source>
        <dbReference type="SAM" id="Phobius"/>
    </source>
</evidence>
<dbReference type="AlphaFoldDB" id="A0A2W1K0P3"/>
<name>A0A2W1K0P3_9CYAN</name>
<dbReference type="RefSeq" id="WP_110985765.1">
    <property type="nucleotide sequence ID" value="NZ_CAWNWM010000004.1"/>
</dbReference>
<protein>
    <submittedName>
        <fullName evidence="2">Uncharacterized protein</fullName>
    </submittedName>
</protein>
<keyword evidence="1" id="KW-0812">Transmembrane</keyword>
<keyword evidence="3" id="KW-1185">Reference proteome</keyword>
<keyword evidence="1" id="KW-1133">Transmembrane helix</keyword>
<feature type="transmembrane region" description="Helical" evidence="1">
    <location>
        <begin position="12"/>
        <end position="29"/>
    </location>
</feature>
<accession>A0A2W1K0P3</accession>
<comment type="caution">
    <text evidence="2">The sequence shown here is derived from an EMBL/GenBank/DDBJ whole genome shotgun (WGS) entry which is preliminary data.</text>
</comment>
<proteinExistence type="predicted"/>
<dbReference type="Proteomes" id="UP000248857">
    <property type="component" value="Unassembled WGS sequence"/>
</dbReference>
<evidence type="ECO:0000313" key="2">
    <source>
        <dbReference type="EMBL" id="PZD73797.1"/>
    </source>
</evidence>
<dbReference type="OrthoDB" id="7970391at2"/>
<sequence>MNNKFRKGKKLLYPAALLQVFGLIMLRIAKLQMWLRESNGQIYLRRWHGRLGNNIIQIAHAEMLSQRLGLPLSFPQHPFLSVEAIGSIHPTNNGHCNNIGVATPKVLLRDLLSPTQARPECGKFLLRCFYFSYDVFPLVPKLADYRRILRARVLPLLPYRKNASMAEDTLVIHVRSGDIFSKRPHPGLLPPPLSFYLEVIEKFGFSKIVVVAEDAENLCVAQLRRLIPGVRVQSSSLAEDINVMLNAKNLISSGSSLSLSIAFASPNLCRLFVPQFKVQRRYWRTLFWPRLFRLAFMSSRQAEPHHLDFDFIPFAIENYVLMGEWKNSPSQRQLLIHHDRRDIVFAGAKPFSVVQQSGSTDCR</sequence>
<dbReference type="EMBL" id="PQWO01000004">
    <property type="protein sequence ID" value="PZD73797.1"/>
    <property type="molecule type" value="Genomic_DNA"/>
</dbReference>
<gene>
    <name evidence="2" type="ORF">C1752_01816</name>
</gene>